<dbReference type="PRINTS" id="PR00081">
    <property type="entry name" value="GDHRDH"/>
</dbReference>
<accession>A0A8H4LDQ3</accession>
<dbReference type="InterPro" id="IPR002347">
    <property type="entry name" value="SDR_fam"/>
</dbReference>
<dbReference type="Proteomes" id="UP000554235">
    <property type="component" value="Unassembled WGS sequence"/>
</dbReference>
<dbReference type="EMBL" id="JAADYS010000874">
    <property type="protein sequence ID" value="KAF4466430.1"/>
    <property type="molecule type" value="Genomic_DNA"/>
</dbReference>
<dbReference type="OrthoDB" id="542013at2759"/>
<dbReference type="PANTHER" id="PTHR43157">
    <property type="entry name" value="PHOSPHATIDYLINOSITOL-GLYCAN BIOSYNTHESIS CLASS F PROTEIN-RELATED"/>
    <property type="match status" value="1"/>
</dbReference>
<protein>
    <submittedName>
        <fullName evidence="2">Alcohol dehydrogenase</fullName>
    </submittedName>
</protein>
<name>A0A8H4LDQ3_9HYPO</name>
<dbReference type="Pfam" id="PF00106">
    <property type="entry name" value="adh_short"/>
    <property type="match status" value="1"/>
</dbReference>
<dbReference type="PANTHER" id="PTHR43157:SF61">
    <property type="entry name" value="DEHYDROGENASE_REDUCTASE FAMILY PROTEIN, PUTATIVE (AFU_ORTHOLOGUE AFUA_3G01250)-RELATED"/>
    <property type="match status" value="1"/>
</dbReference>
<evidence type="ECO:0000256" key="1">
    <source>
        <dbReference type="ARBA" id="ARBA00023002"/>
    </source>
</evidence>
<gene>
    <name evidence="2" type="ORF">FALBO_6713</name>
</gene>
<reference evidence="2 3" key="1">
    <citation type="submission" date="2020-01" db="EMBL/GenBank/DDBJ databases">
        <title>Identification and distribution of gene clusters putatively required for synthesis of sphingolipid metabolism inhibitors in phylogenetically diverse species of the filamentous fungus Fusarium.</title>
        <authorList>
            <person name="Kim H.-S."/>
            <person name="Busman M."/>
            <person name="Brown D.W."/>
            <person name="Divon H."/>
            <person name="Uhlig S."/>
            <person name="Proctor R.H."/>
        </authorList>
    </citation>
    <scope>NUCLEOTIDE SEQUENCE [LARGE SCALE GENOMIC DNA]</scope>
    <source>
        <strain evidence="2 3">NRRL 20459</strain>
    </source>
</reference>
<evidence type="ECO:0000313" key="2">
    <source>
        <dbReference type="EMBL" id="KAF4466430.1"/>
    </source>
</evidence>
<evidence type="ECO:0000313" key="3">
    <source>
        <dbReference type="Proteomes" id="UP000554235"/>
    </source>
</evidence>
<organism evidence="2 3">
    <name type="scientific">Fusarium albosuccineum</name>
    <dbReference type="NCBI Taxonomy" id="1237068"/>
    <lineage>
        <taxon>Eukaryota</taxon>
        <taxon>Fungi</taxon>
        <taxon>Dikarya</taxon>
        <taxon>Ascomycota</taxon>
        <taxon>Pezizomycotina</taxon>
        <taxon>Sordariomycetes</taxon>
        <taxon>Hypocreomycetidae</taxon>
        <taxon>Hypocreales</taxon>
        <taxon>Nectriaceae</taxon>
        <taxon>Fusarium</taxon>
        <taxon>Fusarium decemcellulare species complex</taxon>
    </lineage>
</organism>
<sequence length="346" mass="37055">MSQAQDLLDQVSGQRRNLPLLVTPETCSGRTYIVTGANSGIGFEAAKHLVSCGAARVILAVRNITAGEKAKTDIEASTEKTGSAEVWHLDLASYESVKAFANRAILELDRIDALIENAGVATGLENLAEGHPATLTVNVYSTFLLAVLLFPKMKEDAQRLKITPHIVVVSSSVSFAAQPLWDQVKDDVDPLTKIINVEGMDMTNGYTTAFPAVYTVSKLFEALAIRHIAPLIPVSRTGVILNFVCPGLCKTDISRNATSEVQEMASKMMEAIGRTSEDGSRPVLFAAIAGPNSRGKFTADCEIKDDTVIPDWAKGQDGGKGLQLLWDAIAREIESVEPGSVAKALS</sequence>
<dbReference type="InterPro" id="IPR036291">
    <property type="entry name" value="NAD(P)-bd_dom_sf"/>
</dbReference>
<comment type="caution">
    <text evidence="2">The sequence shown here is derived from an EMBL/GenBank/DDBJ whole genome shotgun (WGS) entry which is preliminary data.</text>
</comment>
<proteinExistence type="predicted"/>
<dbReference type="GO" id="GO:0016491">
    <property type="term" value="F:oxidoreductase activity"/>
    <property type="evidence" value="ECO:0007669"/>
    <property type="project" value="UniProtKB-KW"/>
</dbReference>
<dbReference type="SUPFAM" id="SSF51735">
    <property type="entry name" value="NAD(P)-binding Rossmann-fold domains"/>
    <property type="match status" value="1"/>
</dbReference>
<dbReference type="AlphaFoldDB" id="A0A8H4LDQ3"/>
<dbReference type="Gene3D" id="3.40.50.720">
    <property type="entry name" value="NAD(P)-binding Rossmann-like Domain"/>
    <property type="match status" value="1"/>
</dbReference>
<keyword evidence="3" id="KW-1185">Reference proteome</keyword>
<keyword evidence="1" id="KW-0560">Oxidoreductase</keyword>